<evidence type="ECO:0000256" key="5">
    <source>
        <dbReference type="ARBA" id="ARBA00023004"/>
    </source>
</evidence>
<evidence type="ECO:0000256" key="3">
    <source>
        <dbReference type="ARBA" id="ARBA00022723"/>
    </source>
</evidence>
<dbReference type="Pfam" id="PF13459">
    <property type="entry name" value="Fer4_15"/>
    <property type="match status" value="1"/>
</dbReference>
<reference evidence="10 11" key="1">
    <citation type="journal article" date="2019" name="Emerg. Microbes Infect.">
        <title>Comprehensive subspecies identification of 175 nontuberculous mycobacteria species based on 7547 genomic profiles.</title>
        <authorList>
            <person name="Matsumoto Y."/>
            <person name="Kinjo T."/>
            <person name="Motooka D."/>
            <person name="Nabeya D."/>
            <person name="Jung N."/>
            <person name="Uechi K."/>
            <person name="Horii T."/>
            <person name="Iida T."/>
            <person name="Fujita J."/>
            <person name="Nakamura S."/>
        </authorList>
    </citation>
    <scope>NUCLEOTIDE SEQUENCE [LARGE SCALE GENOMIC DNA]</scope>
    <source>
        <strain evidence="10 11">JCM 6367</strain>
    </source>
</reference>
<evidence type="ECO:0000259" key="9">
    <source>
        <dbReference type="PROSITE" id="PS51379"/>
    </source>
</evidence>
<dbReference type="PANTHER" id="PTHR36923">
    <property type="entry name" value="FERREDOXIN"/>
    <property type="match status" value="1"/>
</dbReference>
<evidence type="ECO:0000256" key="7">
    <source>
        <dbReference type="ARBA" id="ARBA00023291"/>
    </source>
</evidence>
<keyword evidence="4 8" id="KW-0249">Electron transport</keyword>
<keyword evidence="2 8" id="KW-0813">Transport</keyword>
<dbReference type="AlphaFoldDB" id="A0A7I7U1Q9"/>
<dbReference type="SUPFAM" id="SSF54862">
    <property type="entry name" value="4Fe-4S ferredoxins"/>
    <property type="match status" value="1"/>
</dbReference>
<dbReference type="PANTHER" id="PTHR36923:SF3">
    <property type="entry name" value="FERREDOXIN"/>
    <property type="match status" value="1"/>
</dbReference>
<dbReference type="GO" id="GO:0009055">
    <property type="term" value="F:electron transfer activity"/>
    <property type="evidence" value="ECO:0007669"/>
    <property type="project" value="UniProtKB-UniRule"/>
</dbReference>
<name>A0A7I7U1Q9_MYCPF</name>
<dbReference type="GO" id="GO:0005506">
    <property type="term" value="F:iron ion binding"/>
    <property type="evidence" value="ECO:0007669"/>
    <property type="project" value="UniProtKB-UniRule"/>
</dbReference>
<comment type="function">
    <text evidence="8">Ferredoxins are iron-sulfur proteins that transfer electrons in a wide variety of metabolic reactions.</text>
</comment>
<dbReference type="InterPro" id="IPR051269">
    <property type="entry name" value="Fe-S_cluster_ET"/>
</dbReference>
<dbReference type="PROSITE" id="PS51379">
    <property type="entry name" value="4FE4S_FER_2"/>
    <property type="match status" value="1"/>
</dbReference>
<feature type="domain" description="4Fe-4S ferredoxin-type" evidence="9">
    <location>
        <begin position="1"/>
        <end position="29"/>
    </location>
</feature>
<gene>
    <name evidence="10" type="ORF">MPRF_15280</name>
</gene>
<keyword evidence="7" id="KW-0003">3Fe-4S</keyword>
<keyword evidence="5 8" id="KW-0408">Iron</keyword>
<proteinExistence type="predicted"/>
<dbReference type="PRINTS" id="PR00352">
    <property type="entry name" value="3FE4SFRDOXIN"/>
</dbReference>
<evidence type="ECO:0000256" key="1">
    <source>
        <dbReference type="ARBA" id="ARBA00001927"/>
    </source>
</evidence>
<sequence>MRVTLDDDICRGHGVCAAICPAAFAITDGGYAEVTIADVPADLATSVRDAADNCPEHAIHITDAPEENHVH</sequence>
<dbReference type="Proteomes" id="UP000466554">
    <property type="component" value="Chromosome"/>
</dbReference>
<evidence type="ECO:0000256" key="8">
    <source>
        <dbReference type="RuleBase" id="RU368020"/>
    </source>
</evidence>
<evidence type="ECO:0000256" key="2">
    <source>
        <dbReference type="ARBA" id="ARBA00022448"/>
    </source>
</evidence>
<dbReference type="GO" id="GO:0051538">
    <property type="term" value="F:3 iron, 4 sulfur cluster binding"/>
    <property type="evidence" value="ECO:0007669"/>
    <property type="project" value="UniProtKB-KW"/>
</dbReference>
<dbReference type="EMBL" id="AP022598">
    <property type="protein sequence ID" value="BBY74629.1"/>
    <property type="molecule type" value="Genomic_DNA"/>
</dbReference>
<evidence type="ECO:0000256" key="4">
    <source>
        <dbReference type="ARBA" id="ARBA00022982"/>
    </source>
</evidence>
<dbReference type="Gene3D" id="3.30.70.20">
    <property type="match status" value="1"/>
</dbReference>
<protein>
    <recommendedName>
        <fullName evidence="8">Ferredoxin</fullName>
    </recommendedName>
</protein>
<dbReference type="RefSeq" id="WP_104865384.1">
    <property type="nucleotide sequence ID" value="NZ_AP022598.1"/>
</dbReference>
<dbReference type="InterPro" id="IPR001080">
    <property type="entry name" value="3Fe4S_ferredoxin"/>
</dbReference>
<dbReference type="InterPro" id="IPR017896">
    <property type="entry name" value="4Fe4S_Fe-S-bd"/>
</dbReference>
<evidence type="ECO:0000313" key="10">
    <source>
        <dbReference type="EMBL" id="BBY74629.1"/>
    </source>
</evidence>
<accession>A0A7I7U1Q9</accession>
<evidence type="ECO:0000256" key="6">
    <source>
        <dbReference type="ARBA" id="ARBA00023014"/>
    </source>
</evidence>
<organism evidence="10 11">
    <name type="scientific">Mycolicibacterium parafortuitum</name>
    <name type="common">Mycobacterium parafortuitum</name>
    <dbReference type="NCBI Taxonomy" id="39692"/>
    <lineage>
        <taxon>Bacteria</taxon>
        <taxon>Bacillati</taxon>
        <taxon>Actinomycetota</taxon>
        <taxon>Actinomycetes</taxon>
        <taxon>Mycobacteriales</taxon>
        <taxon>Mycobacteriaceae</taxon>
        <taxon>Mycolicibacterium</taxon>
    </lineage>
</organism>
<keyword evidence="3 8" id="KW-0479">Metal-binding</keyword>
<evidence type="ECO:0000313" key="11">
    <source>
        <dbReference type="Proteomes" id="UP000466554"/>
    </source>
</evidence>
<comment type="cofactor">
    <cofactor evidence="1">
        <name>[3Fe-4S] cluster</name>
        <dbReference type="ChEBI" id="CHEBI:21137"/>
    </cofactor>
</comment>
<keyword evidence="6 8" id="KW-0411">Iron-sulfur</keyword>